<dbReference type="EMBL" id="WTPW01000097">
    <property type="protein sequence ID" value="KAF0548407.1"/>
    <property type="molecule type" value="Genomic_DNA"/>
</dbReference>
<keyword evidence="3" id="KW-1185">Reference proteome</keyword>
<organism evidence="2 3">
    <name type="scientific">Gigaspora margarita</name>
    <dbReference type="NCBI Taxonomy" id="4874"/>
    <lineage>
        <taxon>Eukaryota</taxon>
        <taxon>Fungi</taxon>
        <taxon>Fungi incertae sedis</taxon>
        <taxon>Mucoromycota</taxon>
        <taxon>Glomeromycotina</taxon>
        <taxon>Glomeromycetes</taxon>
        <taxon>Diversisporales</taxon>
        <taxon>Gigasporaceae</taxon>
        <taxon>Gigaspora</taxon>
    </lineage>
</organism>
<protein>
    <submittedName>
        <fullName evidence="2">Uncharacterized protein</fullName>
    </submittedName>
</protein>
<name>A0A8H4AZR8_GIGMA</name>
<comment type="caution">
    <text evidence="2">The sequence shown here is derived from an EMBL/GenBank/DDBJ whole genome shotgun (WGS) entry which is preliminary data.</text>
</comment>
<dbReference type="AlphaFoldDB" id="A0A8H4AZR8"/>
<reference evidence="2 3" key="1">
    <citation type="journal article" date="2019" name="Environ. Microbiol.">
        <title>At the nexus of three kingdoms: the genome of the mycorrhizal fungus Gigaspora margarita provides insights into plant, endobacterial and fungal interactions.</title>
        <authorList>
            <person name="Venice F."/>
            <person name="Ghignone S."/>
            <person name="Salvioli di Fossalunga A."/>
            <person name="Amselem J."/>
            <person name="Novero M."/>
            <person name="Xianan X."/>
            <person name="Sedzielewska Toro K."/>
            <person name="Morin E."/>
            <person name="Lipzen A."/>
            <person name="Grigoriev I.V."/>
            <person name="Henrissat B."/>
            <person name="Martin F.M."/>
            <person name="Bonfante P."/>
        </authorList>
    </citation>
    <scope>NUCLEOTIDE SEQUENCE [LARGE SCALE GENOMIC DNA]</scope>
    <source>
        <strain evidence="2 3">BEG34</strain>
    </source>
</reference>
<feature type="region of interest" description="Disordered" evidence="1">
    <location>
        <begin position="131"/>
        <end position="154"/>
    </location>
</feature>
<gene>
    <name evidence="2" type="ORF">F8M41_026113</name>
</gene>
<dbReference type="Proteomes" id="UP000439903">
    <property type="component" value="Unassembled WGS sequence"/>
</dbReference>
<dbReference type="OrthoDB" id="2423758at2759"/>
<evidence type="ECO:0000256" key="1">
    <source>
        <dbReference type="SAM" id="MobiDB-lite"/>
    </source>
</evidence>
<proteinExistence type="predicted"/>
<evidence type="ECO:0000313" key="2">
    <source>
        <dbReference type="EMBL" id="KAF0548407.1"/>
    </source>
</evidence>
<evidence type="ECO:0000313" key="3">
    <source>
        <dbReference type="Proteomes" id="UP000439903"/>
    </source>
</evidence>
<accession>A0A8H4AZR8</accession>
<sequence>MSWHIDEIDDYDRTWNYADEGPFDKVTDKFFKSLRTISNTSTDANKVEKTNNLLDNIKKAIDLHRIEQEKTHLELQKISSIVQAIKHVQHYAGVLSNSAIVNVELASKATEKDIGELPAGEVLTNEITLPSQSHYESDSDYHKQKQRRTKSGRAILNYSDQISEEESSIKGETRKRSKELEDGLCIISENAPCFGLGYNDGLNYHFNREILKIYNNAEQWDPIKMGVIDLEDPRKNQTRPFKVISEMFKKDFGFRRCADDNINPEVKKMLIEIRSISDVSAAKSFVSKYKELESFEFDIASVIQSFVVSIAHTFTSYFSIDENYFRQSLSENHIASIIHVPIIMNLFRSKNYLIKINSTLIANKDSDNDSRTQRGMIPDIKLLFIKRNVEIIVVEHAKNTSSDERKKNIDDTQNIKVLMHNQITKIHKLLKEVEKEDDIKEIEVYGVVTSRLEVNIYVMHLSAPELYPFYKIISFELPKTVCDFDILSNVLSCLIRFRKIVDNNYIRYISILRKDPVTPTQDQMGCEATFNK</sequence>